<comment type="caution">
    <text evidence="1">The sequence shown here is derived from an EMBL/GenBank/DDBJ whole genome shotgun (WGS) entry which is preliminary data.</text>
</comment>
<evidence type="ECO:0000313" key="2">
    <source>
        <dbReference type="Proteomes" id="UP000324800"/>
    </source>
</evidence>
<proteinExistence type="predicted"/>
<protein>
    <submittedName>
        <fullName evidence="1">Uncharacterized protein</fullName>
    </submittedName>
</protein>
<evidence type="ECO:0000313" key="1">
    <source>
        <dbReference type="EMBL" id="KAA6312209.1"/>
    </source>
</evidence>
<feature type="non-terminal residue" evidence="1">
    <location>
        <position position="47"/>
    </location>
</feature>
<reference evidence="1 2" key="1">
    <citation type="submission" date="2019-03" db="EMBL/GenBank/DDBJ databases">
        <title>Single cell metagenomics reveals metabolic interactions within the superorganism composed of flagellate Streblomastix strix and complex community of Bacteroidetes bacteria on its surface.</title>
        <authorList>
            <person name="Treitli S.C."/>
            <person name="Kolisko M."/>
            <person name="Husnik F."/>
            <person name="Keeling P."/>
            <person name="Hampl V."/>
        </authorList>
    </citation>
    <scope>NUCLEOTIDE SEQUENCE [LARGE SCALE GENOMIC DNA]</scope>
    <source>
        <strain evidence="1">ST1C</strain>
    </source>
</reference>
<dbReference type="Proteomes" id="UP000324800">
    <property type="component" value="Unassembled WGS sequence"/>
</dbReference>
<sequence length="47" mass="5048">MKLWFTSNPPVGFDTQPSVIIFNTNTTSLSAASGIRGCRSASESQIE</sequence>
<accession>A0A5J4PU16</accession>
<dbReference type="AlphaFoldDB" id="A0A5J4PU16"/>
<gene>
    <name evidence="1" type="ORF">EZS28_055967</name>
</gene>
<name>A0A5J4PU16_9EUKA</name>
<dbReference type="EMBL" id="SNRW01048893">
    <property type="protein sequence ID" value="KAA6312209.1"/>
    <property type="molecule type" value="Genomic_DNA"/>
</dbReference>
<organism evidence="1 2">
    <name type="scientific">Streblomastix strix</name>
    <dbReference type="NCBI Taxonomy" id="222440"/>
    <lineage>
        <taxon>Eukaryota</taxon>
        <taxon>Metamonada</taxon>
        <taxon>Preaxostyla</taxon>
        <taxon>Oxymonadida</taxon>
        <taxon>Streblomastigidae</taxon>
        <taxon>Streblomastix</taxon>
    </lineage>
</organism>